<evidence type="ECO:0008006" key="3">
    <source>
        <dbReference type="Google" id="ProtNLM"/>
    </source>
</evidence>
<reference evidence="2" key="1">
    <citation type="submission" date="2017-09" db="EMBL/GenBank/DDBJ databases">
        <title>Depth-based differentiation of microbial function through sediment-hosted aquifers and enrichment of novel symbionts in the deep terrestrial subsurface.</title>
        <authorList>
            <person name="Probst A.J."/>
            <person name="Ladd B."/>
            <person name="Jarett J.K."/>
            <person name="Geller-Mcgrath D.E."/>
            <person name="Sieber C.M.K."/>
            <person name="Emerson J.B."/>
            <person name="Anantharaman K."/>
            <person name="Thomas B.C."/>
            <person name="Malmstrom R."/>
            <person name="Stieglmeier M."/>
            <person name="Klingl A."/>
            <person name="Woyke T."/>
            <person name="Ryan C.M."/>
            <person name="Banfield J.F."/>
        </authorList>
    </citation>
    <scope>NUCLEOTIDE SEQUENCE [LARGE SCALE GENOMIC DNA]</scope>
</reference>
<comment type="caution">
    <text evidence="1">The sequence shown here is derived from an EMBL/GenBank/DDBJ whole genome shotgun (WGS) entry which is preliminary data.</text>
</comment>
<evidence type="ECO:0000313" key="1">
    <source>
        <dbReference type="EMBL" id="PIT90839.1"/>
    </source>
</evidence>
<gene>
    <name evidence="1" type="ORF">COU17_03540</name>
</gene>
<accession>A0A2M6WDG5</accession>
<sequence length="314" mass="34793">MERGAAMADLLLLAGIIIVLGIAWVQTGGPGKEASSFFSAGAPIAGTLSPLEWSTGDGTEPQEKGQTVDEETVSLLEQKRIEAQSEGVASPYKGIVEITPSTAGPRNTNPQEEYLTLHVRSSATNAIDLTGWTLESMLSGKKVKIPKASTVSTSGTVNVEGPLVAKPDEEIILTTGRSPVGHSFKVNKCTGYFEQFQDFTPRLDEVCPSPENELIFADNPYQQFGNECLDYIEDMPACRMQVNAVPPQFPGICQYFIVEEINYTRCIYRHRSDADFFSLEWRVYLAHDKELWRSKREIIRLLDNNGRVVDVFSY</sequence>
<evidence type="ECO:0000313" key="2">
    <source>
        <dbReference type="Proteomes" id="UP000228809"/>
    </source>
</evidence>
<dbReference type="EMBL" id="PFBJ01000020">
    <property type="protein sequence ID" value="PIT90839.1"/>
    <property type="molecule type" value="Genomic_DNA"/>
</dbReference>
<name>A0A2M6WDG5_9BACT</name>
<dbReference type="Proteomes" id="UP000228809">
    <property type="component" value="Unassembled WGS sequence"/>
</dbReference>
<organism evidence="1 2">
    <name type="scientific">Candidatus Kaiserbacteria bacterium CG10_big_fil_rev_8_21_14_0_10_49_17</name>
    <dbReference type="NCBI Taxonomy" id="1974609"/>
    <lineage>
        <taxon>Bacteria</taxon>
        <taxon>Candidatus Kaiseribacteriota</taxon>
    </lineage>
</organism>
<protein>
    <recommendedName>
        <fullName evidence="3">LTD domain-containing protein</fullName>
    </recommendedName>
</protein>
<dbReference type="AlphaFoldDB" id="A0A2M6WDG5"/>
<proteinExistence type="predicted"/>